<feature type="region of interest" description="Disordered" evidence="1">
    <location>
        <begin position="16"/>
        <end position="50"/>
    </location>
</feature>
<dbReference type="SUPFAM" id="SSF53335">
    <property type="entry name" value="S-adenosyl-L-methionine-dependent methyltransferases"/>
    <property type="match status" value="1"/>
</dbReference>
<comment type="caution">
    <text evidence="3">The sequence shown here is derived from an EMBL/GenBank/DDBJ whole genome shotgun (WGS) entry which is preliminary data.</text>
</comment>
<feature type="compositionally biased region" description="Polar residues" evidence="1">
    <location>
        <begin position="242"/>
        <end position="266"/>
    </location>
</feature>
<dbReference type="InterPro" id="IPR029063">
    <property type="entry name" value="SAM-dependent_MTases_sf"/>
</dbReference>
<feature type="domain" description="Methyltransferase type 11" evidence="2">
    <location>
        <begin position="158"/>
        <end position="202"/>
    </location>
</feature>
<reference evidence="3 4" key="1">
    <citation type="submission" date="2019-02" db="EMBL/GenBank/DDBJ databases">
        <title>Genome sequencing of the rare red list fungi Antrodiella citrinella (Flaviporus citrinellus).</title>
        <authorList>
            <person name="Buettner E."/>
            <person name="Kellner H."/>
        </authorList>
    </citation>
    <scope>NUCLEOTIDE SEQUENCE [LARGE SCALE GENOMIC DNA]</scope>
    <source>
        <strain evidence="3 4">DSM 108506</strain>
    </source>
</reference>
<evidence type="ECO:0000313" key="4">
    <source>
        <dbReference type="Proteomes" id="UP000308730"/>
    </source>
</evidence>
<dbReference type="Pfam" id="PF08241">
    <property type="entry name" value="Methyltransf_11"/>
    <property type="match status" value="1"/>
</dbReference>
<dbReference type="GO" id="GO:0008757">
    <property type="term" value="F:S-adenosylmethionine-dependent methyltransferase activity"/>
    <property type="evidence" value="ECO:0007669"/>
    <property type="project" value="InterPro"/>
</dbReference>
<feature type="region of interest" description="Disordered" evidence="1">
    <location>
        <begin position="226"/>
        <end position="279"/>
    </location>
</feature>
<protein>
    <recommendedName>
        <fullName evidence="2">Methyltransferase type 11 domain-containing protein</fullName>
    </recommendedName>
</protein>
<dbReference type="AlphaFoldDB" id="A0A4S4MQ56"/>
<dbReference type="InterPro" id="IPR013216">
    <property type="entry name" value="Methyltransf_11"/>
</dbReference>
<dbReference type="PANTHER" id="PTHR43591">
    <property type="entry name" value="METHYLTRANSFERASE"/>
    <property type="match status" value="1"/>
</dbReference>
<dbReference type="EMBL" id="SGPM01000218">
    <property type="protein sequence ID" value="THH27875.1"/>
    <property type="molecule type" value="Genomic_DNA"/>
</dbReference>
<evidence type="ECO:0000313" key="3">
    <source>
        <dbReference type="EMBL" id="THH27875.1"/>
    </source>
</evidence>
<organism evidence="3 4">
    <name type="scientific">Antrodiella citrinella</name>
    <dbReference type="NCBI Taxonomy" id="2447956"/>
    <lineage>
        <taxon>Eukaryota</taxon>
        <taxon>Fungi</taxon>
        <taxon>Dikarya</taxon>
        <taxon>Basidiomycota</taxon>
        <taxon>Agaricomycotina</taxon>
        <taxon>Agaricomycetes</taxon>
        <taxon>Polyporales</taxon>
        <taxon>Steccherinaceae</taxon>
        <taxon>Antrodiella</taxon>
    </lineage>
</organism>
<dbReference type="PANTHER" id="PTHR43591:SF24">
    <property type="entry name" value="2-METHOXY-6-POLYPRENYL-1,4-BENZOQUINOL METHYLASE, MITOCHONDRIAL"/>
    <property type="match status" value="1"/>
</dbReference>
<keyword evidence="4" id="KW-1185">Reference proteome</keyword>
<proteinExistence type="predicted"/>
<gene>
    <name evidence="3" type="ORF">EUX98_g6306</name>
</gene>
<dbReference type="Proteomes" id="UP000308730">
    <property type="component" value="Unassembled WGS sequence"/>
</dbReference>
<name>A0A4S4MQ56_9APHY</name>
<accession>A0A4S4MQ56</accession>
<evidence type="ECO:0000256" key="1">
    <source>
        <dbReference type="SAM" id="MobiDB-lite"/>
    </source>
</evidence>
<feature type="region of interest" description="Disordered" evidence="1">
    <location>
        <begin position="386"/>
        <end position="429"/>
    </location>
</feature>
<dbReference type="Gene3D" id="3.40.50.150">
    <property type="entry name" value="Vaccinia Virus protein VP39"/>
    <property type="match status" value="1"/>
</dbReference>
<sequence length="550" mass="61459">MRSTFMPNDPLAFPLVFSPDPQVQRRNSRRKTAPAAPLQPPISEVTPSSGLQFSTADRTILEELKQKILAKDAQFRIRNRKRHHPHSAALVPYPTSYDRRILDNDIWETKSFQEACGSVTWHTFDEPPLRVLDLGCGAGTWILDSARLWKVGHFVRCLESLPFQDEEFDYIHMKRVARGVPEHKWDSLFEELARVLKPGGALETIEEDLYFPGALRKANASQTSSYTFNLSPASDRPRAPTPLSSFYSQSNNGSAVSTAGTPSSGGLTAPRPPLAPRSYTEPLVPLLSRTPTDYTDATLVVIADDSPAVRTSDQISRASVVSASAPVNPRDHSTLEFIYNEMHAARFINLEPLSLLANTLTLYFKDMRTHPPVIASFPPLPAGNDTDSSSFGIGPWDTPQAPRKPTPSDPGLHEEPKALPDSSQDNPIAFPKVSEKRNLTRLPNPNFNFDVGLLNLHLSLRVEEILGCAEAMWDYIRDYQHLHSPRRGATRPSNPPFAVVHRNLPKYPVVQPMHNILLAMDRKEFDSLLSRFELYAAFLCYQSGIYADMS</sequence>
<dbReference type="CDD" id="cd02440">
    <property type="entry name" value="AdoMet_MTases"/>
    <property type="match status" value="1"/>
</dbReference>
<dbReference type="OrthoDB" id="2013972at2759"/>
<evidence type="ECO:0000259" key="2">
    <source>
        <dbReference type="Pfam" id="PF08241"/>
    </source>
</evidence>